<dbReference type="Proteomes" id="UP000295431">
    <property type="component" value="Unassembled WGS sequence"/>
</dbReference>
<feature type="domain" description="DUF397" evidence="1">
    <location>
        <begin position="6"/>
        <end position="59"/>
    </location>
</feature>
<keyword evidence="3" id="KW-1185">Reference proteome</keyword>
<gene>
    <name evidence="2" type="ORF">E1284_09735</name>
</gene>
<comment type="caution">
    <text evidence="2">The sequence shown here is derived from an EMBL/GenBank/DDBJ whole genome shotgun (WGS) entry which is preliminary data.</text>
</comment>
<protein>
    <submittedName>
        <fullName evidence="2">DUF397 domain-containing protein</fullName>
    </submittedName>
</protein>
<dbReference type="Pfam" id="PF04149">
    <property type="entry name" value="DUF397"/>
    <property type="match status" value="1"/>
</dbReference>
<evidence type="ECO:0000313" key="3">
    <source>
        <dbReference type="Proteomes" id="UP000295431"/>
    </source>
</evidence>
<dbReference type="InterPro" id="IPR007278">
    <property type="entry name" value="DUF397"/>
</dbReference>
<dbReference type="AlphaFoldDB" id="A0A4R4P6G1"/>
<organism evidence="2 3">
    <name type="scientific">Actinomadura bangladeshensis</name>
    <dbReference type="NCBI Taxonomy" id="453573"/>
    <lineage>
        <taxon>Bacteria</taxon>
        <taxon>Bacillati</taxon>
        <taxon>Actinomycetota</taxon>
        <taxon>Actinomycetes</taxon>
        <taxon>Streptosporangiales</taxon>
        <taxon>Thermomonosporaceae</taxon>
        <taxon>Actinomadura</taxon>
    </lineage>
</organism>
<dbReference type="OrthoDB" id="3482502at2"/>
<name>A0A4R4P6G1_9ACTN</name>
<reference evidence="2 3" key="1">
    <citation type="submission" date="2019-03" db="EMBL/GenBank/DDBJ databases">
        <title>Draft genome sequences of novel Actinobacteria.</title>
        <authorList>
            <person name="Sahin N."/>
            <person name="Ay H."/>
            <person name="Saygin H."/>
        </authorList>
    </citation>
    <scope>NUCLEOTIDE SEQUENCE [LARGE SCALE GENOMIC DNA]</scope>
    <source>
        <strain evidence="2 3">DSM 45347</strain>
    </source>
</reference>
<accession>A0A4R4P6G1</accession>
<sequence length="65" mass="6703">MSNVTAWRKSSYSHGGGTTDCVELTALACGVGVRDSKDASGPVLVIAKEHLADLVARVKAGNCDL</sequence>
<dbReference type="EMBL" id="SMJW01000035">
    <property type="protein sequence ID" value="TDC17314.1"/>
    <property type="molecule type" value="Genomic_DNA"/>
</dbReference>
<evidence type="ECO:0000313" key="2">
    <source>
        <dbReference type="EMBL" id="TDC17314.1"/>
    </source>
</evidence>
<evidence type="ECO:0000259" key="1">
    <source>
        <dbReference type="Pfam" id="PF04149"/>
    </source>
</evidence>
<proteinExistence type="predicted"/>